<evidence type="ECO:0000313" key="2">
    <source>
        <dbReference type="EMBL" id="QJA60526.1"/>
    </source>
</evidence>
<organism evidence="2">
    <name type="scientific">viral metagenome</name>
    <dbReference type="NCBI Taxonomy" id="1070528"/>
    <lineage>
        <taxon>unclassified sequences</taxon>
        <taxon>metagenomes</taxon>
        <taxon>organismal metagenomes</taxon>
    </lineage>
</organism>
<dbReference type="AlphaFoldDB" id="A0A6M3ISL4"/>
<reference evidence="2" key="1">
    <citation type="submission" date="2020-03" db="EMBL/GenBank/DDBJ databases">
        <title>The deep terrestrial virosphere.</title>
        <authorList>
            <person name="Holmfeldt K."/>
            <person name="Nilsson E."/>
            <person name="Simone D."/>
            <person name="Lopez-Fernandez M."/>
            <person name="Wu X."/>
            <person name="de Brujin I."/>
            <person name="Lundin D."/>
            <person name="Andersson A."/>
            <person name="Bertilsson S."/>
            <person name="Dopson M."/>
        </authorList>
    </citation>
    <scope>NUCLEOTIDE SEQUENCE</scope>
    <source>
        <strain evidence="2">MM415B01102</strain>
    </source>
</reference>
<dbReference type="EMBL" id="MT141412">
    <property type="protein sequence ID" value="QJA60526.1"/>
    <property type="molecule type" value="Genomic_DNA"/>
</dbReference>
<name>A0A6M3ISL4_9ZZZZ</name>
<accession>A0A6M3ISL4</accession>
<proteinExistence type="predicted"/>
<feature type="region of interest" description="Disordered" evidence="1">
    <location>
        <begin position="1"/>
        <end position="30"/>
    </location>
</feature>
<protein>
    <submittedName>
        <fullName evidence="2">Uncharacterized protein</fullName>
    </submittedName>
</protein>
<gene>
    <name evidence="2" type="ORF">MM415B01102_0005</name>
</gene>
<sequence length="93" mass="10714">MGEAGSVDDHLESSEMARSPESIEEAEGAGYLPCQGRMMAMIIPPTLKPENVKRLVDIGNRLYILNLIDHWSREERKEYTDLIAEREKIRREQ</sequence>
<evidence type="ECO:0000256" key="1">
    <source>
        <dbReference type="SAM" id="MobiDB-lite"/>
    </source>
</evidence>